<dbReference type="Gene3D" id="1.10.10.10">
    <property type="entry name" value="Winged helix-like DNA-binding domain superfamily/Winged helix DNA-binding domain"/>
    <property type="match status" value="1"/>
</dbReference>
<reference evidence="1" key="1">
    <citation type="submission" date="2017-08" db="EMBL/GenBank/DDBJ databases">
        <authorList>
            <person name="Imhoff J.F."/>
            <person name="Rahn T."/>
            <person name="Kuenzel S."/>
            <person name="Neulinger S.C."/>
        </authorList>
    </citation>
    <scope>NUCLEOTIDE SEQUENCE</scope>
    <source>
        <strain evidence="1">DSM 9154</strain>
    </source>
</reference>
<evidence type="ECO:0000313" key="1">
    <source>
        <dbReference type="EMBL" id="MBK1696269.1"/>
    </source>
</evidence>
<evidence type="ECO:0008006" key="3">
    <source>
        <dbReference type="Google" id="ProtNLM"/>
    </source>
</evidence>
<comment type="caution">
    <text evidence="1">The sequence shown here is derived from an EMBL/GenBank/DDBJ whole genome shotgun (WGS) entry which is preliminary data.</text>
</comment>
<evidence type="ECO:0000313" key="2">
    <source>
        <dbReference type="Proteomes" id="UP000778970"/>
    </source>
</evidence>
<dbReference type="InterPro" id="IPR036388">
    <property type="entry name" value="WH-like_DNA-bd_sf"/>
</dbReference>
<keyword evidence="2" id="KW-1185">Reference proteome</keyword>
<reference evidence="1" key="2">
    <citation type="journal article" date="2020" name="Microorganisms">
        <title>Osmotic Adaptation and Compatible Solute Biosynthesis of Phototrophic Bacteria as Revealed from Genome Analyses.</title>
        <authorList>
            <person name="Imhoff J.F."/>
            <person name="Rahn T."/>
            <person name="Kunzel S."/>
            <person name="Keller A."/>
            <person name="Neulinger S.C."/>
        </authorList>
    </citation>
    <scope>NUCLEOTIDE SEQUENCE</scope>
    <source>
        <strain evidence="1">DSM 9154</strain>
    </source>
</reference>
<dbReference type="SUPFAM" id="SSF46785">
    <property type="entry name" value="Winged helix' DNA-binding domain"/>
    <property type="match status" value="1"/>
</dbReference>
<dbReference type="Proteomes" id="UP000778970">
    <property type="component" value="Unassembled WGS sequence"/>
</dbReference>
<dbReference type="InterPro" id="IPR036390">
    <property type="entry name" value="WH_DNA-bd_sf"/>
</dbReference>
<dbReference type="EMBL" id="NRRE01000013">
    <property type="protein sequence ID" value="MBK1696269.1"/>
    <property type="molecule type" value="Genomic_DNA"/>
</dbReference>
<name>A0A934UZC6_9PROT</name>
<proteinExistence type="predicted"/>
<sequence length="129" mass="14776">MSYSLEQRRVYLDMIDQVGQRWLHLFRGDPEMYSAAYWDLLTSLWRAGQPMRKTDALAAMHGIRSAHTAGKYVDAAISRGLILEEDNPRDARSKVLRLAPQTQERLDAFFEEAVGDLVDAARRVEAHQD</sequence>
<dbReference type="AlphaFoldDB" id="A0A934UZC6"/>
<accession>A0A934UZC6</accession>
<gene>
    <name evidence="1" type="ORF">CKO21_03315</name>
</gene>
<organism evidence="1 2">
    <name type="scientific">Rhodovibrio salinarum</name>
    <dbReference type="NCBI Taxonomy" id="1087"/>
    <lineage>
        <taxon>Bacteria</taxon>
        <taxon>Pseudomonadati</taxon>
        <taxon>Pseudomonadota</taxon>
        <taxon>Alphaproteobacteria</taxon>
        <taxon>Rhodospirillales</taxon>
        <taxon>Rhodovibrionaceae</taxon>
        <taxon>Rhodovibrio</taxon>
    </lineage>
</organism>
<protein>
    <recommendedName>
        <fullName evidence="3">MarR family transcriptional regulator</fullName>
    </recommendedName>
</protein>
<dbReference type="RefSeq" id="WP_027287839.1">
    <property type="nucleotide sequence ID" value="NZ_NRRE01000013.1"/>
</dbReference>